<evidence type="ECO:0000313" key="3">
    <source>
        <dbReference type="Proteomes" id="UP000234790"/>
    </source>
</evidence>
<name>A0A2K9LUE7_SPISQ</name>
<dbReference type="AlphaFoldDB" id="A0A2K9LUE7"/>
<accession>A0A2K9LUE7</accession>
<dbReference type="EMBL" id="CP025543">
    <property type="protein sequence ID" value="AUM62672.1"/>
    <property type="molecule type" value="Genomic_DNA"/>
</dbReference>
<dbReference type="KEGG" id="smoo:SMONO_v1c04230"/>
<dbReference type="OrthoDB" id="388297at2"/>
<keyword evidence="3" id="KW-1185">Reference proteome</keyword>
<dbReference type="RefSeq" id="WP_101780729.1">
    <property type="nucleotide sequence ID" value="NZ_CP025543.1"/>
</dbReference>
<evidence type="ECO:0000256" key="1">
    <source>
        <dbReference type="SAM" id="Coils"/>
    </source>
</evidence>
<dbReference type="Proteomes" id="UP000234790">
    <property type="component" value="Chromosome"/>
</dbReference>
<evidence type="ECO:0000313" key="2">
    <source>
        <dbReference type="EMBL" id="AUM62672.1"/>
    </source>
</evidence>
<reference evidence="2 3" key="1">
    <citation type="submission" date="2017-12" db="EMBL/GenBank/DDBJ databases">
        <title>Complete genome sequence of Spiroplasma monobiae MQ-1 (ATCC 33825).</title>
        <authorList>
            <person name="Tsai Y.-M."/>
            <person name="Lo W.-S."/>
            <person name="Wu P.-S."/>
            <person name="Cho S.-T."/>
            <person name="Kuo C.-H."/>
        </authorList>
    </citation>
    <scope>NUCLEOTIDE SEQUENCE [LARGE SCALE GENOMIC DNA]</scope>
    <source>
        <strain evidence="2 3">MQ-1</strain>
    </source>
</reference>
<feature type="coiled-coil region" evidence="1">
    <location>
        <begin position="437"/>
        <end position="464"/>
    </location>
</feature>
<organism evidence="2 3">
    <name type="scientific">Spiroplasma monobiae MQ-1</name>
    <dbReference type="NCBI Taxonomy" id="1336748"/>
    <lineage>
        <taxon>Bacteria</taxon>
        <taxon>Bacillati</taxon>
        <taxon>Mycoplasmatota</taxon>
        <taxon>Mollicutes</taxon>
        <taxon>Entomoplasmatales</taxon>
        <taxon>Spiroplasmataceae</taxon>
        <taxon>Spiroplasma</taxon>
    </lineage>
</organism>
<gene>
    <name evidence="2" type="ORF">SMONO_v1c04230</name>
</gene>
<protein>
    <submittedName>
        <fullName evidence="2">Uncharacterized protein</fullName>
    </submittedName>
</protein>
<proteinExistence type="predicted"/>
<sequence>MSISNFTNFKSELKDHLQSLKSEIKVLVYKEFRNYIFKTKLNAQQEFSKSFLTKAFCELATYCYLQNFNAKLFNSKNYSLIKDYLKNSEDQFINKDFKKVVIVSASKLSKDNAELNQFINTLTNKLKVNVSIRNLDWYNNEHFLREVKLDKKVSEYQEELFKMMKTYDKELFDLISEEKFRSTRLSFKEDWNVFLEKKVAYSLEKFIFTPINYDEDNYDKKMNKLSELVAHDTIFIFVNNIEVESKYKTTLLNDLSFFSDIIKFDSPIFTIDNNDFFSLLNPLSLSNFRNFHDLASFLIEKPARSNSKNLTVDNSKSDDTLNWYWNKILDDDNKQEEMKEILGEEKDLEKTVTFNDHSNLDEILKEHNSHELTKDFENLLAEITQEHKLLDLETSKKASKEFERFIALFDKEINSVELSSSDFDKDKYLYFRDAINQKNIEEVMDFLSNKIDSLTEMLQNKKMSKQDAMNYYTLYIKIKSCLNEIDFLRIK</sequence>
<keyword evidence="1" id="KW-0175">Coiled coil</keyword>